<evidence type="ECO:0008006" key="3">
    <source>
        <dbReference type="Google" id="ProtNLM"/>
    </source>
</evidence>
<sequence>MISLLAQRHQDIQTKTDKLDSLGKQIGININVNKTKVMRIRAKTEQPVTDNNCAFEEVD</sequence>
<gene>
    <name evidence="1" type="ORF">DPMN_063695</name>
</gene>
<name>A0A9D4CB01_DREPO</name>
<dbReference type="Proteomes" id="UP000828390">
    <property type="component" value="Unassembled WGS sequence"/>
</dbReference>
<comment type="caution">
    <text evidence="1">The sequence shown here is derived from an EMBL/GenBank/DDBJ whole genome shotgun (WGS) entry which is preliminary data.</text>
</comment>
<accession>A0A9D4CB01</accession>
<dbReference type="EMBL" id="JAIWYP010000013">
    <property type="protein sequence ID" value="KAH3720791.1"/>
    <property type="molecule type" value="Genomic_DNA"/>
</dbReference>
<reference evidence="1" key="1">
    <citation type="journal article" date="2019" name="bioRxiv">
        <title>The Genome of the Zebra Mussel, Dreissena polymorpha: A Resource for Invasive Species Research.</title>
        <authorList>
            <person name="McCartney M.A."/>
            <person name="Auch B."/>
            <person name="Kono T."/>
            <person name="Mallez S."/>
            <person name="Zhang Y."/>
            <person name="Obille A."/>
            <person name="Becker A."/>
            <person name="Abrahante J.E."/>
            <person name="Garbe J."/>
            <person name="Badalamenti J.P."/>
            <person name="Herman A."/>
            <person name="Mangelson H."/>
            <person name="Liachko I."/>
            <person name="Sullivan S."/>
            <person name="Sone E.D."/>
            <person name="Koren S."/>
            <person name="Silverstein K.A.T."/>
            <person name="Beckman K.B."/>
            <person name="Gohl D.M."/>
        </authorList>
    </citation>
    <scope>NUCLEOTIDE SEQUENCE</scope>
    <source>
        <strain evidence="1">Duluth1</strain>
        <tissue evidence="1">Whole animal</tissue>
    </source>
</reference>
<keyword evidence="2" id="KW-1185">Reference proteome</keyword>
<reference evidence="1" key="2">
    <citation type="submission" date="2020-11" db="EMBL/GenBank/DDBJ databases">
        <authorList>
            <person name="McCartney M.A."/>
            <person name="Auch B."/>
            <person name="Kono T."/>
            <person name="Mallez S."/>
            <person name="Becker A."/>
            <person name="Gohl D.M."/>
            <person name="Silverstein K.A.T."/>
            <person name="Koren S."/>
            <person name="Bechman K.B."/>
            <person name="Herman A."/>
            <person name="Abrahante J.E."/>
            <person name="Garbe J."/>
        </authorList>
    </citation>
    <scope>NUCLEOTIDE SEQUENCE</scope>
    <source>
        <strain evidence="1">Duluth1</strain>
        <tissue evidence="1">Whole animal</tissue>
    </source>
</reference>
<evidence type="ECO:0000313" key="2">
    <source>
        <dbReference type="Proteomes" id="UP000828390"/>
    </source>
</evidence>
<proteinExistence type="predicted"/>
<organism evidence="1 2">
    <name type="scientific">Dreissena polymorpha</name>
    <name type="common">Zebra mussel</name>
    <name type="synonym">Mytilus polymorpha</name>
    <dbReference type="NCBI Taxonomy" id="45954"/>
    <lineage>
        <taxon>Eukaryota</taxon>
        <taxon>Metazoa</taxon>
        <taxon>Spiralia</taxon>
        <taxon>Lophotrochozoa</taxon>
        <taxon>Mollusca</taxon>
        <taxon>Bivalvia</taxon>
        <taxon>Autobranchia</taxon>
        <taxon>Heteroconchia</taxon>
        <taxon>Euheterodonta</taxon>
        <taxon>Imparidentia</taxon>
        <taxon>Neoheterodontei</taxon>
        <taxon>Myida</taxon>
        <taxon>Dreissenoidea</taxon>
        <taxon>Dreissenidae</taxon>
        <taxon>Dreissena</taxon>
    </lineage>
</organism>
<protein>
    <recommendedName>
        <fullName evidence="3">Reverse transcriptase domain-containing protein</fullName>
    </recommendedName>
</protein>
<evidence type="ECO:0000313" key="1">
    <source>
        <dbReference type="EMBL" id="KAH3720791.1"/>
    </source>
</evidence>
<dbReference type="AlphaFoldDB" id="A0A9D4CB01"/>